<dbReference type="AlphaFoldDB" id="A0A510JBR3"/>
<dbReference type="Gene3D" id="3.40.190.10">
    <property type="entry name" value="Periplasmic binding protein-like II"/>
    <property type="match status" value="2"/>
</dbReference>
<reference evidence="3 4" key="1">
    <citation type="submission" date="2019-07" db="EMBL/GenBank/DDBJ databases">
        <title>Complete Genome Sequence of Leptotrichia goodfellowii Strain JCM 16774.</title>
        <authorList>
            <person name="Watanabe S."/>
            <person name="Cui L."/>
        </authorList>
    </citation>
    <scope>NUCLEOTIDE SEQUENCE [LARGE SCALE GENOMIC DNA]</scope>
    <source>
        <strain evidence="3 4">JCM16774</strain>
    </source>
</reference>
<evidence type="ECO:0000313" key="4">
    <source>
        <dbReference type="Proteomes" id="UP000321606"/>
    </source>
</evidence>
<dbReference type="Pfam" id="PF14502">
    <property type="entry name" value="HTH_41"/>
    <property type="match status" value="1"/>
</dbReference>
<proteinExistence type="predicted"/>
<dbReference type="KEGG" id="lgo:JCM16774_1704"/>
<dbReference type="InterPro" id="IPR032791">
    <property type="entry name" value="YhfZ_C"/>
</dbReference>
<dbReference type="InterPro" id="IPR041444">
    <property type="entry name" value="HTH_41"/>
</dbReference>
<sequence>MNNSEEKKLNKKNRSVLFVARELLFLKVGERIAPVTEYSEKYGISVGLIQRAFVLLQNEGAIKLDKRGVLGSFVKEINNEILLEKSDLGFLVGVMPLPYSKRYEGLATGIKNNFQNYNLNYYFAYMSGSGVRLSLLRKGIYDFAVVSRLAYEIERERNGDIESVFEFGANSYVSKHVLLKAPGVKKIVKIGVDRNSEDQEFLTKEFLGDSNYEFVEIDYNETLKLLENKIVDGIIWNYDEIEEKSIKMEYEELPESRILKKANEAVLVISRRNDNLRKLSRKIIDVDYIREIQQKVLTNQILPTY</sequence>
<dbReference type="STRING" id="714315.GCA_000516535_01711"/>
<feature type="domain" description="Uncharacterised protein YhfZ C-terminal" evidence="2">
    <location>
        <begin position="80"/>
        <end position="305"/>
    </location>
</feature>
<dbReference type="Proteomes" id="UP000321606">
    <property type="component" value="Chromosome"/>
</dbReference>
<dbReference type="RefSeq" id="WP_051411773.1">
    <property type="nucleotide sequence ID" value="NZ_AP019822.1"/>
</dbReference>
<dbReference type="OrthoDB" id="147067at2"/>
<dbReference type="Gene3D" id="1.10.10.10">
    <property type="entry name" value="Winged helix-like DNA-binding domain superfamily/Winged helix DNA-binding domain"/>
    <property type="match status" value="1"/>
</dbReference>
<evidence type="ECO:0000313" key="3">
    <source>
        <dbReference type="EMBL" id="BBM36759.1"/>
    </source>
</evidence>
<dbReference type="SUPFAM" id="SSF53850">
    <property type="entry name" value="Periplasmic binding protein-like II"/>
    <property type="match status" value="1"/>
</dbReference>
<dbReference type="EMBL" id="AP019822">
    <property type="protein sequence ID" value="BBM36759.1"/>
    <property type="molecule type" value="Genomic_DNA"/>
</dbReference>
<protein>
    <submittedName>
        <fullName evidence="3">Uncharacterized protein</fullName>
    </submittedName>
</protein>
<organism evidence="3 4">
    <name type="scientific">Pseudoleptotrichia goodfellowii</name>
    <dbReference type="NCBI Taxonomy" id="157692"/>
    <lineage>
        <taxon>Bacteria</taxon>
        <taxon>Fusobacteriati</taxon>
        <taxon>Fusobacteriota</taxon>
        <taxon>Fusobacteriia</taxon>
        <taxon>Fusobacteriales</taxon>
        <taxon>Leptotrichiaceae</taxon>
        <taxon>Pseudoleptotrichia</taxon>
    </lineage>
</organism>
<dbReference type="InterPro" id="IPR036388">
    <property type="entry name" value="WH-like_DNA-bd_sf"/>
</dbReference>
<feature type="domain" description="YhfZ helix-turn-helix" evidence="1">
    <location>
        <begin position="27"/>
        <end position="74"/>
    </location>
</feature>
<name>A0A510JBR3_9FUSO</name>
<accession>A0A510JBR3</accession>
<evidence type="ECO:0000259" key="1">
    <source>
        <dbReference type="Pfam" id="PF14502"/>
    </source>
</evidence>
<dbReference type="NCBIfam" id="NF041241">
    <property type="entry name" value="YhfZ_full"/>
    <property type="match status" value="1"/>
</dbReference>
<dbReference type="Pfam" id="PF14503">
    <property type="entry name" value="YhfZ_C"/>
    <property type="match status" value="1"/>
</dbReference>
<evidence type="ECO:0000259" key="2">
    <source>
        <dbReference type="Pfam" id="PF14503"/>
    </source>
</evidence>
<gene>
    <name evidence="3" type="ORF">JCM16774_1704</name>
</gene>